<reference evidence="1 2" key="1">
    <citation type="submission" date="2020-05" db="EMBL/GenBank/DDBJ databases">
        <title>MicrobeNet Type strains.</title>
        <authorList>
            <person name="Nicholson A.C."/>
        </authorList>
    </citation>
    <scope>NUCLEOTIDE SEQUENCE [LARGE SCALE GENOMIC DNA]</scope>
    <source>
        <strain evidence="1 2">JCM 3224</strain>
    </source>
</reference>
<dbReference type="SUPFAM" id="SSF53756">
    <property type="entry name" value="UDP-Glycosyltransferase/glycogen phosphorylase"/>
    <property type="match status" value="1"/>
</dbReference>
<gene>
    <name evidence="1" type="ORF">HLB23_40405</name>
</gene>
<dbReference type="EMBL" id="JABELX010000035">
    <property type="protein sequence ID" value="NNH76042.1"/>
    <property type="molecule type" value="Genomic_DNA"/>
</dbReference>
<name>A0A849CBW4_9NOCA</name>
<dbReference type="Gene3D" id="3.40.50.2000">
    <property type="entry name" value="Glycogen Phosphorylase B"/>
    <property type="match status" value="1"/>
</dbReference>
<keyword evidence="2" id="KW-1185">Reference proteome</keyword>
<dbReference type="AlphaFoldDB" id="A0A849CBW4"/>
<dbReference type="GO" id="GO:0016740">
    <property type="term" value="F:transferase activity"/>
    <property type="evidence" value="ECO:0007669"/>
    <property type="project" value="UniProtKB-KW"/>
</dbReference>
<keyword evidence="1" id="KW-0808">Transferase</keyword>
<evidence type="ECO:0000313" key="2">
    <source>
        <dbReference type="Proteomes" id="UP000586827"/>
    </source>
</evidence>
<protein>
    <submittedName>
        <fullName evidence="1">Glycosyltransferase</fullName>
    </submittedName>
</protein>
<comment type="caution">
    <text evidence="1">The sequence shown here is derived from an EMBL/GenBank/DDBJ whole genome shotgun (WGS) entry which is preliminary data.</text>
</comment>
<accession>A0A849CBW4</accession>
<dbReference type="Proteomes" id="UP000586827">
    <property type="component" value="Unassembled WGS sequence"/>
</dbReference>
<organism evidence="1 2">
    <name type="scientific">Nocardia uniformis</name>
    <dbReference type="NCBI Taxonomy" id="53432"/>
    <lineage>
        <taxon>Bacteria</taxon>
        <taxon>Bacillati</taxon>
        <taxon>Actinomycetota</taxon>
        <taxon>Actinomycetes</taxon>
        <taxon>Mycobacteriales</taxon>
        <taxon>Nocardiaceae</taxon>
        <taxon>Nocardia</taxon>
    </lineage>
</organism>
<evidence type="ECO:0000313" key="1">
    <source>
        <dbReference type="EMBL" id="NNH76042.1"/>
    </source>
</evidence>
<proteinExistence type="predicted"/>
<dbReference type="RefSeq" id="WP_067523769.1">
    <property type="nucleotide sequence ID" value="NZ_JABELX010000035.1"/>
</dbReference>
<sequence length="373" mass="41741">MITNPHSQTLGIFGPTSPQPSGIAGYIAESAQHLGGNLNPVCVVEDTRSPHEFGLVLYHLGNNAFHHGAYRALYERPGPVLLHEYNTLDYYYQAWDRIPTAERSAVLDLLGTHLDAEFASATDLDKWFDAHPAVDRYSLDARIESLVVNTATTVLVHHPSVADLLTTRYPHADVRVIAFPVAPIIPAKPDAVRARYELTPEMVVFATFGWIGQYKRVESILTAWQRWPRRPHNAILLLVGELQYDLHIPDDPSIRHLGWVSDHEFTQLLAAVDYPIQLRGPWLGETSGPATTLLAHRRPGIFSDIPVLRTTADDPRHTYIPLGDSEISNLLQALITHYARGRCTDLDYDSAYSWQTWARVLTGILTDSTGAHR</sequence>